<feature type="compositionally biased region" description="Polar residues" evidence="5">
    <location>
        <begin position="1897"/>
        <end position="1919"/>
    </location>
</feature>
<dbReference type="Gene3D" id="6.10.140.2220">
    <property type="match status" value="1"/>
</dbReference>
<feature type="region of interest" description="Disordered" evidence="5">
    <location>
        <begin position="1860"/>
        <end position="1923"/>
    </location>
</feature>
<protein>
    <recommendedName>
        <fullName evidence="6">MYND-type domain-containing protein</fullName>
    </recommendedName>
</protein>
<dbReference type="Proteomes" id="UP000682733">
    <property type="component" value="Unassembled WGS sequence"/>
</dbReference>
<sequence length="2164" mass="243792">MDIVEKVNNSWTSIETFIKQRLEKQELMRRYCKICGYQGQKLSRCFGCQMIYYCSPQHQQQDWLEHMRKCAELEWCALGELIQSLPALPPLPKVDEFWSQPCSKITAWIEWFSIRSNIVYLAKNTAGVLDNISHISQKRQPTEGDVIDGLLAAVTDIITYPITVGKTFLQFNISPVVKSLVIHIISSHGLNCTSYDKIEKQFQELINMFPNNKGIEIILITSDITDDTENRRCPQPNQNSKYNVLLKSEHLIINMWKGFYIEYVNQEDTGYYQPDLIVSFHPNLFTTATSRKFVMEWSDILHHVLSNNYPLLFTFYNENEYNKVKSILSASEVNIVQSGINPFRSLIIRQTLDKPNCTFASNSYQMLTKGFIHQPKSICNEVERYIDKPHNNSNGHNIPSSDDDHSQDIGIQHDLIQPLNHSLKQVNNEIHIATKQQFRPNDSQCSSILKFNNGNEIVSNGYVMSPSKFVQHLNSENYQTTDEDNNEHNSSSHNDIYLKKKEKKIICPSTAKRDCDQNVHNNHDDLYKFNSEQYRTKNEQSLSSSHATVISQNSGFVHDEKIKTSSVRLKNNINMKDEMKPLPLPRLETCRSMTNINSGQEQLQQFTYRPDNFIFDSFDIVPQEYRRHSPPVRDQQPIPTLSTSPTSSSISSSYSKPKKSIVHHRAKRKENSNNVNFNINNSKTTTTVQHHSSLTNNTHKKHEHQLNNSHHHILQHQPEETKLKRDKSEEPSSNLQPSVLFPNSYTTKNIQINEPPTPKPRISLIKSVISNETTIYQKQQQSPVISEDMTKPFNMIQKPCHVIHNVPIDIVQRIRPLFETQTKLKTKDHSLVNGHISKLKNTTNIYQNTAPSSISYHQHAQELTIGNSLDKSTLVTSQIEQKTCSDESKSAEPLIQEENDKIENLEPIIAVSMINEKPYSETQPNGTVIYTELYRNNLNLTLSNDDLQGNSKCLEISSSPKLTEQSSTLNSSRLNNNILAPAKSIEQSLVTISVSVSNAIHLTETELRNGQKSFDQISFKNNVSSPRSVTKSPLSMTKNALILHHQNHHKESLRSSNVHRHMRQNTTNSKTFNTEDSFTKKSRTITPDRVSIQSRSTIASTIDNGVTMKNLSECIDRVGVVFEETNVSNIDKTGNNGFLTTIDLIREQLKQNGQSQQKNGSLLNKLERTTSQSKLTNSSSFPTSFNSHLSSQTILRSHSSRTPLGVSTLSPSTPSLSHRQSLGIFLPGLATPIAQDQLIYQNVPNLRSYSAHADQTPSFRVTHKSESSALTIKNITSVPSSQSKIQDVVSDKSILKQEEKQSLLKKNSSVVTSLPMNKICNSVPRPFRKTYQDKPTAIIEPNTYTINDKLAKQDNVETPVTPENTVPVNIDSEHSYVNFPGHSLPKSILKIQSTTTTQFEDHIYNNEINDANIVQPIVPVIVDNSGGSTSSYTCSTSKTSSIYSTDSNKKINQTNLPFTKSLLTSTKLSSSCADSLYAITNLPEYGESLYDKTIIVQDSNATTAAEYDSFDDEFDEKNPDYQQDFAQVEKSVQLNDNTDDDSFDDTFDDKATKQGQLLTSQTEFDQIATTKPIDNKKKQSNSFLRATLNRLSLTRSNKSLERLTTTPTTFISKEENETSPTSDNIQTKRQRSENILYTVAIDMNTIADVPSIDKSSCAENTNQQPSKVFDSSKKKSLRSIKAKQAAKKIGGATFTNDQSFDTEDTESIDSNCSTQTTAGGTMTKSKTSRFRLFRRRTEKEFASDTEVEKQQTKQRRKKWAKDNMGSSTVSKSSIVAKRLFGDENDDSFNDGDIEEDDGDDKSHIYEMLDPIQNLLDDTAVPVPTITTRFGKLTYESKNKSKPTATLDEIRSEIEAEIFARQQQTQKSNVSLSTSNKQRQDQLKSLRPHSEYSDQHNVDSTSPTRRETTIFSTNSSLNSGNKKRSKSVTFLDELITGDVEKGLLLTENKHTKRIEKGDARYICGALTGTGAIRGIIKTSNDTPPTSPPQSISTAALYLTDDRKPAISPKTASNETSSKSHSRPLSAYASTRLTTQFYDSSPSTSALPDRSISNTPASNIYQNESFFKRPTAKVAPVSKHTDTSTNGFVAKEFNNRKTTTTTIPFSRSVVYNKPNDRESRPSVKKNMQLLHDINVTATLNETIGTVSKTVMSINKLKDSNCPQSDL</sequence>
<feature type="compositionally biased region" description="Low complexity" evidence="5">
    <location>
        <begin position="672"/>
        <end position="681"/>
    </location>
</feature>
<gene>
    <name evidence="7" type="ORF">OVA965_LOCUS2722</name>
    <name evidence="8" type="ORF">TMI583_LOCUS2721</name>
</gene>
<evidence type="ECO:0000256" key="4">
    <source>
        <dbReference type="PROSITE-ProRule" id="PRU00134"/>
    </source>
</evidence>
<feature type="domain" description="MYND-type" evidence="6">
    <location>
        <begin position="32"/>
        <end position="70"/>
    </location>
</feature>
<feature type="compositionally biased region" description="Basic residues" evidence="5">
    <location>
        <begin position="698"/>
        <end position="714"/>
    </location>
</feature>
<evidence type="ECO:0000259" key="6">
    <source>
        <dbReference type="PROSITE" id="PS50865"/>
    </source>
</evidence>
<feature type="region of interest" description="Disordered" evidence="5">
    <location>
        <begin position="2003"/>
        <end position="2023"/>
    </location>
</feature>
<keyword evidence="1" id="KW-0479">Metal-binding</keyword>
<feature type="region of interest" description="Disordered" evidence="5">
    <location>
        <begin position="1192"/>
        <end position="1213"/>
    </location>
</feature>
<feature type="region of interest" description="Disordered" evidence="5">
    <location>
        <begin position="1694"/>
        <end position="1726"/>
    </location>
</feature>
<feature type="compositionally biased region" description="Low complexity" evidence="5">
    <location>
        <begin position="1202"/>
        <end position="1213"/>
    </location>
</feature>
<feature type="compositionally biased region" description="Polar residues" evidence="5">
    <location>
        <begin position="1192"/>
        <end position="1201"/>
    </location>
</feature>
<feature type="compositionally biased region" description="Polar residues" evidence="5">
    <location>
        <begin position="731"/>
        <end position="741"/>
    </location>
</feature>
<feature type="compositionally biased region" description="Polar residues" evidence="5">
    <location>
        <begin position="1708"/>
        <end position="1725"/>
    </location>
</feature>
<feature type="compositionally biased region" description="Basic and acidic residues" evidence="5">
    <location>
        <begin position="1740"/>
        <end position="1751"/>
    </location>
</feature>
<feature type="compositionally biased region" description="Polar residues" evidence="5">
    <location>
        <begin position="391"/>
        <end position="400"/>
    </location>
</feature>
<dbReference type="PROSITE" id="PS01360">
    <property type="entry name" value="ZF_MYND_1"/>
    <property type="match status" value="1"/>
</dbReference>
<dbReference type="Pfam" id="PF20179">
    <property type="entry name" value="MSS51_C"/>
    <property type="match status" value="1"/>
</dbReference>
<evidence type="ECO:0000256" key="5">
    <source>
        <dbReference type="SAM" id="MobiDB-lite"/>
    </source>
</evidence>
<dbReference type="GO" id="GO:0008270">
    <property type="term" value="F:zinc ion binding"/>
    <property type="evidence" value="ECO:0007669"/>
    <property type="project" value="UniProtKB-KW"/>
</dbReference>
<dbReference type="PROSITE" id="PS50865">
    <property type="entry name" value="ZF_MYND_2"/>
    <property type="match status" value="1"/>
</dbReference>
<evidence type="ECO:0000256" key="1">
    <source>
        <dbReference type="ARBA" id="ARBA00022723"/>
    </source>
</evidence>
<feature type="compositionally biased region" description="Polar residues" evidence="5">
    <location>
        <begin position="1860"/>
        <end position="1876"/>
    </location>
</feature>
<name>A0A8S2GVE6_9BILA</name>
<feature type="compositionally biased region" description="Low complexity" evidence="5">
    <location>
        <begin position="638"/>
        <end position="655"/>
    </location>
</feature>
<feature type="compositionally biased region" description="Polar residues" evidence="5">
    <location>
        <begin position="2008"/>
        <end position="2017"/>
    </location>
</feature>
<dbReference type="Proteomes" id="UP000677228">
    <property type="component" value="Unassembled WGS sequence"/>
</dbReference>
<proteinExistence type="predicted"/>
<keyword evidence="3" id="KW-0862">Zinc</keyword>
<dbReference type="InterPro" id="IPR052839">
    <property type="entry name" value="Mito_gene_expr_regulator"/>
</dbReference>
<feature type="compositionally biased region" description="Basic residues" evidence="5">
    <location>
        <begin position="656"/>
        <end position="668"/>
    </location>
</feature>
<feature type="compositionally biased region" description="Polar residues" evidence="5">
    <location>
        <begin position="1656"/>
        <end position="1666"/>
    </location>
</feature>
<accession>A0A8S2GVE6</accession>
<feature type="region of interest" description="Disordered" evidence="5">
    <location>
        <begin position="1606"/>
        <end position="1630"/>
    </location>
</feature>
<dbReference type="PANTHER" id="PTHR46920:SF1">
    <property type="entry name" value="PROTEIN MSS51 HOMOLOG, MITOCHONDRIAL-RELATED"/>
    <property type="match status" value="1"/>
</dbReference>
<evidence type="ECO:0000313" key="7">
    <source>
        <dbReference type="EMBL" id="CAF0764244.1"/>
    </source>
</evidence>
<keyword evidence="2 4" id="KW-0863">Zinc-finger</keyword>
<evidence type="ECO:0000256" key="3">
    <source>
        <dbReference type="ARBA" id="ARBA00022833"/>
    </source>
</evidence>
<comment type="caution">
    <text evidence="8">The sequence shown here is derived from an EMBL/GenBank/DDBJ whole genome shotgun (WGS) entry which is preliminary data.</text>
</comment>
<evidence type="ECO:0000256" key="2">
    <source>
        <dbReference type="ARBA" id="ARBA00022771"/>
    </source>
</evidence>
<feature type="region of interest" description="Disordered" evidence="5">
    <location>
        <begin position="1740"/>
        <end position="1765"/>
    </location>
</feature>
<organism evidence="8 9">
    <name type="scientific">Didymodactylos carnosus</name>
    <dbReference type="NCBI Taxonomy" id="1234261"/>
    <lineage>
        <taxon>Eukaryota</taxon>
        <taxon>Metazoa</taxon>
        <taxon>Spiralia</taxon>
        <taxon>Gnathifera</taxon>
        <taxon>Rotifera</taxon>
        <taxon>Eurotatoria</taxon>
        <taxon>Bdelloidea</taxon>
        <taxon>Philodinida</taxon>
        <taxon>Philodinidae</taxon>
        <taxon>Didymodactylos</taxon>
    </lineage>
</organism>
<dbReference type="EMBL" id="CAJOBA010000602">
    <property type="protein sequence ID" value="CAF3544230.1"/>
    <property type="molecule type" value="Genomic_DNA"/>
</dbReference>
<feature type="region of interest" description="Disordered" evidence="5">
    <location>
        <begin position="388"/>
        <end position="408"/>
    </location>
</feature>
<feature type="compositionally biased region" description="Basic and acidic residues" evidence="5">
    <location>
        <begin position="1877"/>
        <end position="1896"/>
    </location>
</feature>
<feature type="region of interest" description="Disordered" evidence="5">
    <location>
        <begin position="627"/>
        <end position="741"/>
    </location>
</feature>
<dbReference type="InterPro" id="IPR002893">
    <property type="entry name" value="Znf_MYND"/>
</dbReference>
<evidence type="ECO:0000313" key="8">
    <source>
        <dbReference type="EMBL" id="CAF3544230.1"/>
    </source>
</evidence>
<dbReference type="Pfam" id="PF01753">
    <property type="entry name" value="zf-MYND"/>
    <property type="match status" value="1"/>
</dbReference>
<reference evidence="8" key="1">
    <citation type="submission" date="2021-02" db="EMBL/GenBank/DDBJ databases">
        <authorList>
            <person name="Nowell W R."/>
        </authorList>
    </citation>
    <scope>NUCLEOTIDE SEQUENCE</scope>
</reference>
<dbReference type="PANTHER" id="PTHR46920">
    <property type="match status" value="1"/>
</dbReference>
<dbReference type="SUPFAM" id="SSF144232">
    <property type="entry name" value="HIT/MYND zinc finger-like"/>
    <property type="match status" value="1"/>
</dbReference>
<feature type="compositionally biased region" description="Basic and acidic residues" evidence="5">
    <location>
        <begin position="717"/>
        <end position="730"/>
    </location>
</feature>
<evidence type="ECO:0000313" key="9">
    <source>
        <dbReference type="Proteomes" id="UP000682733"/>
    </source>
</evidence>
<feature type="compositionally biased region" description="Polar residues" evidence="5">
    <location>
        <begin position="682"/>
        <end position="697"/>
    </location>
</feature>
<dbReference type="InterPro" id="IPR046824">
    <property type="entry name" value="Mss51-like_C"/>
</dbReference>
<feature type="region of interest" description="Disordered" evidence="5">
    <location>
        <begin position="1656"/>
        <end position="1675"/>
    </location>
</feature>
<dbReference type="EMBL" id="CAJNOK010000602">
    <property type="protein sequence ID" value="CAF0764244.1"/>
    <property type="molecule type" value="Genomic_DNA"/>
</dbReference>
<feature type="compositionally biased region" description="Polar residues" evidence="5">
    <location>
        <begin position="1618"/>
        <end position="1627"/>
    </location>
</feature>